<dbReference type="Proteomes" id="UP000011873">
    <property type="component" value="Unassembled WGS sequence"/>
</dbReference>
<evidence type="ECO:0000313" key="2">
    <source>
        <dbReference type="Proteomes" id="UP000011873"/>
    </source>
</evidence>
<protein>
    <submittedName>
        <fullName evidence="1">Uncharacterized protein</fullName>
    </submittedName>
</protein>
<evidence type="ECO:0000313" key="1">
    <source>
        <dbReference type="EMBL" id="EMJ84608.1"/>
    </source>
</evidence>
<reference evidence="1 2" key="1">
    <citation type="submission" date="2013-01" db="EMBL/GenBank/DDBJ databases">
        <authorList>
            <person name="Harkins D.M."/>
            <person name="Durkin A.S."/>
            <person name="Brinkac L.M."/>
            <person name="Haft D.H."/>
            <person name="Selengut J.D."/>
            <person name="Sanka R."/>
            <person name="DePew J."/>
            <person name="Purushe J."/>
            <person name="Galloway R.L."/>
            <person name="Vinetz J.M."/>
            <person name="Sutton G.G."/>
            <person name="Nierman W.C."/>
            <person name="Fouts D.E."/>
        </authorList>
    </citation>
    <scope>NUCLEOTIDE SEQUENCE [LARGE SCALE GENOMIC DNA]</scope>
    <source>
        <strain evidence="1 2">Sponselee CDC</strain>
    </source>
</reference>
<comment type="caution">
    <text evidence="1">The sequence shown here is derived from an EMBL/GenBank/DDBJ whole genome shotgun (WGS) entry which is preliminary data.</text>
</comment>
<gene>
    <name evidence="1" type="ORF">LEP1GSC016_4297</name>
</gene>
<organism evidence="1 2">
    <name type="scientific">Leptospira borgpetersenii serovar Hardjo-bovis str. Sponselee</name>
    <dbReference type="NCBI Taxonomy" id="1303729"/>
    <lineage>
        <taxon>Bacteria</taxon>
        <taxon>Pseudomonadati</taxon>
        <taxon>Spirochaetota</taxon>
        <taxon>Spirochaetia</taxon>
        <taxon>Leptospirales</taxon>
        <taxon>Leptospiraceae</taxon>
        <taxon>Leptospira</taxon>
    </lineage>
</organism>
<name>M6C738_LEPBO</name>
<proteinExistence type="predicted"/>
<accession>M6C738</accession>
<sequence length="43" mass="4952">MKGKKIKLHPAKPEEIQADRYIESIRKGVLKETAISRKVFSVK</sequence>
<dbReference type="AlphaFoldDB" id="M6C738"/>
<dbReference type="EMBL" id="ANMU01000016">
    <property type="protein sequence ID" value="EMJ84608.1"/>
    <property type="molecule type" value="Genomic_DNA"/>
</dbReference>